<reference evidence="1" key="1">
    <citation type="journal article" date="2014" name="Nat. Commun.">
        <title>The tobacco genome sequence and its comparison with those of tomato and potato.</title>
        <authorList>
            <person name="Sierro N."/>
            <person name="Battey J.N."/>
            <person name="Ouadi S."/>
            <person name="Bakaher N."/>
            <person name="Bovet L."/>
            <person name="Willig A."/>
            <person name="Goepfert S."/>
            <person name="Peitsch M.C."/>
            <person name="Ivanov N.V."/>
        </authorList>
    </citation>
    <scope>NUCLEOTIDE SEQUENCE [LARGE SCALE GENOMIC DNA]</scope>
</reference>
<keyword evidence="1" id="KW-1185">Reference proteome</keyword>
<sequence>MSENFIGRNNAKWDDNLHIIFVELCEQEIRKGNRPNTYLSKQGWKIMLMKGETGLGWDENKKTIVADDDWRMLNTKNLGIKISLLYGFRYDAIFADIVATGERARAASQEQISGIGLDLDDEINNFYSYDQGDQFGSLNDEKSDDSNDI</sequence>
<evidence type="ECO:0000313" key="1">
    <source>
        <dbReference type="Proteomes" id="UP000790787"/>
    </source>
</evidence>
<accession>A0AC58RNG5</accession>
<reference evidence="2" key="2">
    <citation type="submission" date="2025-08" db="UniProtKB">
        <authorList>
            <consortium name="RefSeq"/>
        </authorList>
    </citation>
    <scope>IDENTIFICATION</scope>
    <source>
        <tissue evidence="2">Leaf</tissue>
    </source>
</reference>
<gene>
    <name evidence="2" type="primary">LOC142161941</name>
</gene>
<name>A0AC58RNG5_TOBAC</name>
<dbReference type="RefSeq" id="XP_075074262.1">
    <property type="nucleotide sequence ID" value="XM_075218161.1"/>
</dbReference>
<organism evidence="1 2">
    <name type="scientific">Nicotiana tabacum</name>
    <name type="common">Common tobacco</name>
    <dbReference type="NCBI Taxonomy" id="4097"/>
    <lineage>
        <taxon>Eukaryota</taxon>
        <taxon>Viridiplantae</taxon>
        <taxon>Streptophyta</taxon>
        <taxon>Embryophyta</taxon>
        <taxon>Tracheophyta</taxon>
        <taxon>Spermatophyta</taxon>
        <taxon>Magnoliopsida</taxon>
        <taxon>eudicotyledons</taxon>
        <taxon>Gunneridae</taxon>
        <taxon>Pentapetalae</taxon>
        <taxon>asterids</taxon>
        <taxon>lamiids</taxon>
        <taxon>Solanales</taxon>
        <taxon>Solanaceae</taxon>
        <taxon>Nicotianoideae</taxon>
        <taxon>Nicotianeae</taxon>
        <taxon>Nicotiana</taxon>
    </lineage>
</organism>
<evidence type="ECO:0000313" key="2">
    <source>
        <dbReference type="RefSeq" id="XP_075074262.1"/>
    </source>
</evidence>
<proteinExistence type="predicted"/>
<dbReference type="Proteomes" id="UP000790787">
    <property type="component" value="Chromosome 1"/>
</dbReference>
<protein>
    <submittedName>
        <fullName evidence="2">Uncharacterized protein LOC142161941</fullName>
    </submittedName>
</protein>